<dbReference type="InParanoid" id="A0A078B088"/>
<accession>A0A078B088</accession>
<sequence>MNSQNLSDGEIQYLNQYFNEADQETQQKILSEIPQLFELFMSLGLEFQSKSGKDEGVDLGELQEDIELHKGSPFIDVQRERLRKRKLMELNKKFGPGSDNHQF</sequence>
<name>A0A078B088_STYLE</name>
<reference evidence="1 2" key="1">
    <citation type="submission" date="2014-06" db="EMBL/GenBank/DDBJ databases">
        <authorList>
            <person name="Swart Estienne"/>
        </authorList>
    </citation>
    <scope>NUCLEOTIDE SEQUENCE [LARGE SCALE GENOMIC DNA]</scope>
    <source>
        <strain evidence="1 2">130c</strain>
    </source>
</reference>
<evidence type="ECO:0000313" key="2">
    <source>
        <dbReference type="Proteomes" id="UP000039865"/>
    </source>
</evidence>
<dbReference type="Proteomes" id="UP000039865">
    <property type="component" value="Unassembled WGS sequence"/>
</dbReference>
<dbReference type="EMBL" id="CCKQ01015004">
    <property type="protein sequence ID" value="CDW86822.1"/>
    <property type="molecule type" value="Genomic_DNA"/>
</dbReference>
<proteinExistence type="predicted"/>
<evidence type="ECO:0000313" key="1">
    <source>
        <dbReference type="EMBL" id="CDW86822.1"/>
    </source>
</evidence>
<keyword evidence="2" id="KW-1185">Reference proteome</keyword>
<protein>
    <submittedName>
        <fullName evidence="1">Uncharacterized protein</fullName>
    </submittedName>
</protein>
<dbReference type="AlphaFoldDB" id="A0A078B088"/>
<gene>
    <name evidence="1" type="primary">Contig13193.g14083</name>
    <name evidence="1" type="ORF">STYLEM_15921</name>
</gene>
<organism evidence="1 2">
    <name type="scientific">Stylonychia lemnae</name>
    <name type="common">Ciliate</name>
    <dbReference type="NCBI Taxonomy" id="5949"/>
    <lineage>
        <taxon>Eukaryota</taxon>
        <taxon>Sar</taxon>
        <taxon>Alveolata</taxon>
        <taxon>Ciliophora</taxon>
        <taxon>Intramacronucleata</taxon>
        <taxon>Spirotrichea</taxon>
        <taxon>Stichotrichia</taxon>
        <taxon>Sporadotrichida</taxon>
        <taxon>Oxytrichidae</taxon>
        <taxon>Stylonychinae</taxon>
        <taxon>Stylonychia</taxon>
    </lineage>
</organism>